<evidence type="ECO:0000256" key="1">
    <source>
        <dbReference type="SAM" id="MobiDB-lite"/>
    </source>
</evidence>
<comment type="caution">
    <text evidence="2">The sequence shown here is derived from an EMBL/GenBank/DDBJ whole genome shotgun (WGS) entry which is preliminary data.</text>
</comment>
<dbReference type="Proteomes" id="UP000751190">
    <property type="component" value="Unassembled WGS sequence"/>
</dbReference>
<dbReference type="AlphaFoldDB" id="A0A8J6C1R7"/>
<reference evidence="2" key="1">
    <citation type="submission" date="2021-05" db="EMBL/GenBank/DDBJ databases">
        <title>The genome of the haptophyte Pavlova lutheri (Diacronema luteri, Pavlovales) - a model for lipid biosynthesis in eukaryotic algae.</title>
        <authorList>
            <person name="Hulatt C.J."/>
            <person name="Posewitz M.C."/>
        </authorList>
    </citation>
    <scope>NUCLEOTIDE SEQUENCE</scope>
    <source>
        <strain evidence="2">NIVA-4/92</strain>
    </source>
</reference>
<sequence>MAGVLFAALALLDGESPSRRSVPGERGGGLLVAMLPKFSASPRVKTFTAAFNARCAPELAAHKEHVQRYRQLERVLVFEPPQWASQGIGTLVWWYVGAWELGMKSARAAFFSNGPSGDGFELNRLFHADALSRKELINWNWADPLVRRNVSETMARHGLRAPDGIVHSVCEERKNCVFHARARRVPRRQRRGARASARGDARRALHEDDAASTPHTTLHSALGELDGCRWVAVRIAADAHQRPVLKWPTSWVARVMHRISNDGLDCLTASVLRPAPAVQRALLPVLRGLPQPAGTLAGLHVRTLGLDIILRGNGRTACGREEYGRQAALLGLMQLTDANGSAVAESVGPAPIVHSSLDGAWAMWSRMASGNCPHCGEPTQAEQLPVCRGLVDVGSAVPALRGRGMLGALLACPLVRSAGGTRARAGVARIFLATDSVGLLKLLHATPGVSRLIVTSENAPVHVQCDRSKRRVHDSCGGERRRDAAGVKAAADLVMLGMSDWAMQYSASTFFDTALAMNPLFRPGASVGAGECVRAPWSVPGCRLPKSPPIHWTSRCDSGSGSGSGKWS</sequence>
<feature type="region of interest" description="Disordered" evidence="1">
    <location>
        <begin position="187"/>
        <end position="215"/>
    </location>
</feature>
<protein>
    <submittedName>
        <fullName evidence="2">Uncharacterized protein</fullName>
    </submittedName>
</protein>
<evidence type="ECO:0000313" key="2">
    <source>
        <dbReference type="EMBL" id="KAG8459082.1"/>
    </source>
</evidence>
<organism evidence="2 3">
    <name type="scientific">Diacronema lutheri</name>
    <name type="common">Unicellular marine alga</name>
    <name type="synonym">Monochrysis lutheri</name>
    <dbReference type="NCBI Taxonomy" id="2081491"/>
    <lineage>
        <taxon>Eukaryota</taxon>
        <taxon>Haptista</taxon>
        <taxon>Haptophyta</taxon>
        <taxon>Pavlovophyceae</taxon>
        <taxon>Pavlovales</taxon>
        <taxon>Pavlovaceae</taxon>
        <taxon>Diacronema</taxon>
    </lineage>
</organism>
<name>A0A8J6C1R7_DIALT</name>
<accession>A0A8J6C1R7</accession>
<evidence type="ECO:0000313" key="3">
    <source>
        <dbReference type="Proteomes" id="UP000751190"/>
    </source>
</evidence>
<proteinExistence type="predicted"/>
<keyword evidence="3" id="KW-1185">Reference proteome</keyword>
<dbReference type="OrthoDB" id="10482146at2759"/>
<feature type="compositionally biased region" description="Basic and acidic residues" evidence="1">
    <location>
        <begin position="197"/>
        <end position="209"/>
    </location>
</feature>
<dbReference type="EMBL" id="JAGTXO010000044">
    <property type="protein sequence ID" value="KAG8459082.1"/>
    <property type="molecule type" value="Genomic_DNA"/>
</dbReference>
<gene>
    <name evidence="2" type="ORF">KFE25_002489</name>
</gene>